<dbReference type="KEGG" id="sta:STHERM_c13040"/>
<comment type="subcellular location">
    <subcellularLocation>
        <location evidence="4">Cytoplasm</location>
    </subcellularLocation>
</comment>
<dbReference type="AlphaFoldDB" id="E0RTL4"/>
<protein>
    <recommendedName>
        <fullName evidence="4">dTTP/UTP pyrophosphatase</fullName>
        <shortName evidence="4">dTTPase/UTPase</shortName>
        <ecNumber evidence="4">3.6.1.9</ecNumber>
    </recommendedName>
    <alternativeName>
        <fullName evidence="4">Nucleoside triphosphate pyrophosphatase</fullName>
    </alternativeName>
    <alternativeName>
        <fullName evidence="4">Nucleotide pyrophosphatase</fullName>
        <shortName evidence="4">Nucleotide PPase</shortName>
    </alternativeName>
</protein>
<dbReference type="CDD" id="cd00555">
    <property type="entry name" value="Maf"/>
    <property type="match status" value="1"/>
</dbReference>
<feature type="site" description="Important for substrate specificity" evidence="4">
    <location>
        <position position="159"/>
    </location>
</feature>
<evidence type="ECO:0000313" key="5">
    <source>
        <dbReference type="EMBL" id="ADN02245.1"/>
    </source>
</evidence>
<dbReference type="HOGENOM" id="CLU_040416_0_0_12"/>
<dbReference type="GO" id="GO:0005737">
    <property type="term" value="C:cytoplasm"/>
    <property type="evidence" value="ECO:0007669"/>
    <property type="project" value="UniProtKB-SubCell"/>
</dbReference>
<dbReference type="PANTHER" id="PTHR43213">
    <property type="entry name" value="BIFUNCTIONAL DTTP/UTP PYROPHOSPHATASE/METHYLTRANSFERASE PROTEIN-RELATED"/>
    <property type="match status" value="1"/>
</dbReference>
<dbReference type="EMBL" id="CP001698">
    <property type="protein sequence ID" value="ADN02245.1"/>
    <property type="molecule type" value="Genomic_DNA"/>
</dbReference>
<dbReference type="GO" id="GO:0036221">
    <property type="term" value="F:UTP diphosphatase activity"/>
    <property type="evidence" value="ECO:0007669"/>
    <property type="project" value="RHEA"/>
</dbReference>
<dbReference type="RefSeq" id="WP_013314086.1">
    <property type="nucleotide sequence ID" value="NC_014484.1"/>
</dbReference>
<dbReference type="PANTHER" id="PTHR43213:SF5">
    <property type="entry name" value="BIFUNCTIONAL DTTP_UTP PYROPHOSPHATASE_METHYLTRANSFERASE PROTEIN-RELATED"/>
    <property type="match status" value="1"/>
</dbReference>
<keyword evidence="3 4" id="KW-0546">Nucleotide metabolism</keyword>
<dbReference type="InterPro" id="IPR003697">
    <property type="entry name" value="Maf-like"/>
</dbReference>
<dbReference type="eggNOG" id="COG0424">
    <property type="taxonomic scope" value="Bacteria"/>
</dbReference>
<dbReference type="GO" id="GO:0036218">
    <property type="term" value="F:dTTP diphosphatase activity"/>
    <property type="evidence" value="ECO:0007669"/>
    <property type="project" value="RHEA"/>
</dbReference>
<sequence length="201" mass="22328">MAPPPPILLASRSPRRASLLSSAGIPFVQWAPEYRETLPPQGTPEERIAALARDKLRQALQADPPTPSEWVLTADTAVVVDERILGKPRNEAEARAMLTLLSGRSHTILTALSLHHRGGPTLTRTALTTVWWAPLTEEEIDLYLASREWQDAAGAYRIQERGGLFITRIEGSYSNVVGLPIHLLYGMLKESGYPYPRIFRP</sequence>
<evidence type="ECO:0000313" key="6">
    <source>
        <dbReference type="Proteomes" id="UP000001296"/>
    </source>
</evidence>
<comment type="caution">
    <text evidence="4">Lacks conserved residue(s) required for the propagation of feature annotation.</text>
</comment>
<dbReference type="SUPFAM" id="SSF52972">
    <property type="entry name" value="ITPase-like"/>
    <property type="match status" value="1"/>
</dbReference>
<feature type="active site" description="Proton acceptor" evidence="4">
    <location>
        <position position="75"/>
    </location>
</feature>
<proteinExistence type="inferred from homology"/>
<comment type="similarity">
    <text evidence="4">Belongs to the Maf family. YhdE subfamily.</text>
</comment>
<dbReference type="Gene3D" id="3.90.950.10">
    <property type="match status" value="1"/>
</dbReference>
<evidence type="ECO:0000256" key="1">
    <source>
        <dbReference type="ARBA" id="ARBA00001968"/>
    </source>
</evidence>
<comment type="cofactor">
    <cofactor evidence="1 4">
        <name>a divalent metal cation</name>
        <dbReference type="ChEBI" id="CHEBI:60240"/>
    </cofactor>
</comment>
<reference key="1">
    <citation type="submission" date="2009-08" db="EMBL/GenBank/DDBJ databases">
        <title>The genome sequence of Spirochaeta thermophila DSM6192.</title>
        <authorList>
            <person name="Angelov A."/>
            <person name="Mientus M."/>
            <person name="Wittenberg S."/>
            <person name="Lehmann R."/>
            <person name="Liesegang H."/>
            <person name="Daniel R."/>
            <person name="Liebl W."/>
        </authorList>
    </citation>
    <scope>NUCLEOTIDE SEQUENCE</scope>
    <source>
        <strain>DSM 6192</strain>
    </source>
</reference>
<evidence type="ECO:0000256" key="4">
    <source>
        <dbReference type="HAMAP-Rule" id="MF_00528"/>
    </source>
</evidence>
<comment type="function">
    <text evidence="4">Nucleoside triphosphate pyrophosphatase that hydrolyzes dTTP and UTP. May have a dual role in cell division arrest and in preventing the incorporation of modified nucleotides into cellular nucleic acids.</text>
</comment>
<comment type="catalytic activity">
    <reaction evidence="4">
        <text>UTP + H2O = UMP + diphosphate + H(+)</text>
        <dbReference type="Rhea" id="RHEA:29395"/>
        <dbReference type="ChEBI" id="CHEBI:15377"/>
        <dbReference type="ChEBI" id="CHEBI:15378"/>
        <dbReference type="ChEBI" id="CHEBI:33019"/>
        <dbReference type="ChEBI" id="CHEBI:46398"/>
        <dbReference type="ChEBI" id="CHEBI:57865"/>
        <dbReference type="EC" id="3.6.1.9"/>
    </reaction>
</comment>
<accession>E0RTL4</accession>
<organism evidence="5 6">
    <name type="scientific">Winmispira thermophila (strain ATCC 49972 / DSM 6192 / RI 19.B1)</name>
    <name type="common">Spirochaeta thermophila</name>
    <dbReference type="NCBI Taxonomy" id="665571"/>
    <lineage>
        <taxon>Bacteria</taxon>
        <taxon>Pseudomonadati</taxon>
        <taxon>Spirochaetota</taxon>
        <taxon>Spirochaetia</taxon>
        <taxon>Winmispirales</taxon>
        <taxon>Winmispiraceae</taxon>
        <taxon>Winmispira</taxon>
    </lineage>
</organism>
<dbReference type="PIRSF" id="PIRSF006305">
    <property type="entry name" value="Maf"/>
    <property type="match status" value="1"/>
</dbReference>
<feature type="site" description="Important for substrate specificity" evidence="4">
    <location>
        <position position="15"/>
    </location>
</feature>
<keyword evidence="2 4" id="KW-0378">Hydrolase</keyword>
<dbReference type="GO" id="GO:0009117">
    <property type="term" value="P:nucleotide metabolic process"/>
    <property type="evidence" value="ECO:0007669"/>
    <property type="project" value="UniProtKB-KW"/>
</dbReference>
<dbReference type="Pfam" id="PF02545">
    <property type="entry name" value="Maf"/>
    <property type="match status" value="1"/>
</dbReference>
<comment type="catalytic activity">
    <reaction evidence="4">
        <text>dTTP + H2O = dTMP + diphosphate + H(+)</text>
        <dbReference type="Rhea" id="RHEA:28534"/>
        <dbReference type="ChEBI" id="CHEBI:15377"/>
        <dbReference type="ChEBI" id="CHEBI:15378"/>
        <dbReference type="ChEBI" id="CHEBI:33019"/>
        <dbReference type="ChEBI" id="CHEBI:37568"/>
        <dbReference type="ChEBI" id="CHEBI:63528"/>
        <dbReference type="EC" id="3.6.1.9"/>
    </reaction>
</comment>
<keyword evidence="4" id="KW-0963">Cytoplasm</keyword>
<dbReference type="InterPro" id="IPR029001">
    <property type="entry name" value="ITPase-like_fam"/>
</dbReference>
<dbReference type="EC" id="3.6.1.9" evidence="4"/>
<gene>
    <name evidence="5" type="ordered locus">STHERM_c13040</name>
</gene>
<dbReference type="PaxDb" id="665571-STHERM_c13040"/>
<dbReference type="NCBIfam" id="TIGR00172">
    <property type="entry name" value="maf"/>
    <property type="match status" value="1"/>
</dbReference>
<name>E0RTL4_WINT6</name>
<feature type="site" description="Important for substrate specificity" evidence="4">
    <location>
        <position position="76"/>
    </location>
</feature>
<reference evidence="5 6" key="2">
    <citation type="journal article" date="2010" name="J. Bacteriol.">
        <title>Genome sequence of the polysaccharide-degrading, thermophilic anaerobe Spirochaeta thermophila DSM 6192.</title>
        <authorList>
            <person name="Angelov A."/>
            <person name="Liebl S."/>
            <person name="Ballschmiter M."/>
            <person name="Bomeke M."/>
            <person name="Lehmann R."/>
            <person name="Liesegang H."/>
            <person name="Daniel R."/>
            <person name="Liebl W."/>
        </authorList>
    </citation>
    <scope>NUCLEOTIDE SEQUENCE [LARGE SCALE GENOMIC DNA]</scope>
    <source>
        <strain evidence="6">ATCC 49972 / DSM 6192 / RI 19.B1</strain>
    </source>
</reference>
<dbReference type="Proteomes" id="UP000001296">
    <property type="component" value="Chromosome"/>
</dbReference>
<evidence type="ECO:0000256" key="2">
    <source>
        <dbReference type="ARBA" id="ARBA00022801"/>
    </source>
</evidence>
<dbReference type="HAMAP" id="MF_00528">
    <property type="entry name" value="Maf"/>
    <property type="match status" value="1"/>
</dbReference>
<evidence type="ECO:0000256" key="3">
    <source>
        <dbReference type="ARBA" id="ARBA00023080"/>
    </source>
</evidence>